<dbReference type="Proteomes" id="UP000215902">
    <property type="component" value="Unassembled WGS sequence"/>
</dbReference>
<feature type="transmembrane region" description="Helical" evidence="1">
    <location>
        <begin position="25"/>
        <end position="43"/>
    </location>
</feature>
<feature type="non-terminal residue" evidence="2">
    <location>
        <position position="1"/>
    </location>
</feature>
<feature type="transmembrane region" description="Helical" evidence="1">
    <location>
        <begin position="48"/>
        <end position="68"/>
    </location>
</feature>
<accession>A0A267G6J5</accession>
<dbReference type="Pfam" id="PF14770">
    <property type="entry name" value="TMEM18"/>
    <property type="match status" value="1"/>
</dbReference>
<proteinExistence type="predicted"/>
<sequence>DWIDTSQISGPLSALSTISWRTEPGLLILLSIHPVCLLLILLLRRRSWLLFGLLLLLLASVLAADAVNRQLATHWRVLRFGEQYFDSPGFFITFIWSVPVLVNCVVILCFLIYQMMNLTVDKERARLLTEAKDRRTKKD</sequence>
<keyword evidence="3" id="KW-1185">Reference proteome</keyword>
<comment type="caution">
    <text evidence="2">The sequence shown here is derived from an EMBL/GenBank/DDBJ whole genome shotgun (WGS) entry which is preliminary data.</text>
</comment>
<name>A0A267G6J5_9PLAT</name>
<dbReference type="AlphaFoldDB" id="A0A267G6J5"/>
<dbReference type="STRING" id="282301.A0A267G6J5"/>
<reference evidence="2 3" key="1">
    <citation type="submission" date="2017-06" db="EMBL/GenBank/DDBJ databases">
        <title>A platform for efficient transgenesis in Macrostomum lignano, a flatworm model organism for stem cell research.</title>
        <authorList>
            <person name="Berezikov E."/>
        </authorList>
    </citation>
    <scope>NUCLEOTIDE SEQUENCE [LARGE SCALE GENOMIC DNA]</scope>
    <source>
        <strain evidence="2">DV1</strain>
        <tissue evidence="2">Whole organism</tissue>
    </source>
</reference>
<organism evidence="2 3">
    <name type="scientific">Macrostomum lignano</name>
    <dbReference type="NCBI Taxonomy" id="282301"/>
    <lineage>
        <taxon>Eukaryota</taxon>
        <taxon>Metazoa</taxon>
        <taxon>Spiralia</taxon>
        <taxon>Lophotrochozoa</taxon>
        <taxon>Platyhelminthes</taxon>
        <taxon>Rhabditophora</taxon>
        <taxon>Macrostomorpha</taxon>
        <taxon>Macrostomida</taxon>
        <taxon>Macrostomidae</taxon>
        <taxon>Macrostomum</taxon>
    </lineage>
</organism>
<feature type="transmembrane region" description="Helical" evidence="1">
    <location>
        <begin position="88"/>
        <end position="113"/>
    </location>
</feature>
<evidence type="ECO:0000256" key="1">
    <source>
        <dbReference type="SAM" id="Phobius"/>
    </source>
</evidence>
<evidence type="ECO:0000313" key="2">
    <source>
        <dbReference type="EMBL" id="PAA81027.1"/>
    </source>
</evidence>
<keyword evidence="1" id="KW-1133">Transmembrane helix</keyword>
<evidence type="ECO:0000313" key="3">
    <source>
        <dbReference type="Proteomes" id="UP000215902"/>
    </source>
</evidence>
<dbReference type="InterPro" id="IPR026721">
    <property type="entry name" value="TMEM18"/>
</dbReference>
<dbReference type="OrthoDB" id="411535at2759"/>
<protein>
    <submittedName>
        <fullName evidence="2">Uncharacterized protein</fullName>
    </submittedName>
</protein>
<keyword evidence="1" id="KW-0812">Transmembrane</keyword>
<dbReference type="EMBL" id="NIVC01000553">
    <property type="protein sequence ID" value="PAA81027.1"/>
    <property type="molecule type" value="Genomic_DNA"/>
</dbReference>
<keyword evidence="1" id="KW-0472">Membrane</keyword>
<gene>
    <name evidence="2" type="ORF">BOX15_Mlig009302g2</name>
</gene>